<dbReference type="FunCoup" id="A0A7J7CUQ1">
    <property type="interactions" value="558"/>
</dbReference>
<dbReference type="PANTHER" id="PTHR24282:SF211">
    <property type="entry name" value="CYTOCHROME P450-RELATED"/>
    <property type="match status" value="1"/>
</dbReference>
<evidence type="ECO:0000256" key="1">
    <source>
        <dbReference type="ARBA" id="ARBA00004167"/>
    </source>
</evidence>
<dbReference type="PANTHER" id="PTHR24282">
    <property type="entry name" value="CYTOCHROME P450 FAMILY MEMBER"/>
    <property type="match status" value="1"/>
</dbReference>
<dbReference type="GO" id="GO:0005506">
    <property type="term" value="F:iron ion binding"/>
    <property type="evidence" value="ECO:0007669"/>
    <property type="project" value="InterPro"/>
</dbReference>
<keyword evidence="8 11" id="KW-0408">Iron</keyword>
<dbReference type="GO" id="GO:0016020">
    <property type="term" value="C:membrane"/>
    <property type="evidence" value="ECO:0007669"/>
    <property type="project" value="UniProtKB-SubCell"/>
</dbReference>
<evidence type="ECO:0000256" key="8">
    <source>
        <dbReference type="ARBA" id="ARBA00023004"/>
    </source>
</evidence>
<dbReference type="InterPro" id="IPR036396">
    <property type="entry name" value="Cyt_P450_sf"/>
</dbReference>
<dbReference type="InterPro" id="IPR001128">
    <property type="entry name" value="Cyt_P450"/>
</dbReference>
<evidence type="ECO:0000256" key="3">
    <source>
        <dbReference type="ARBA" id="ARBA00022617"/>
    </source>
</evidence>
<dbReference type="GO" id="GO:0004497">
    <property type="term" value="F:monooxygenase activity"/>
    <property type="evidence" value="ECO:0007669"/>
    <property type="project" value="UniProtKB-KW"/>
</dbReference>
<comment type="cofactor">
    <cofactor evidence="11">
        <name>heme</name>
        <dbReference type="ChEBI" id="CHEBI:30413"/>
    </cofactor>
</comment>
<dbReference type="SUPFAM" id="SSF48264">
    <property type="entry name" value="Cytochrome P450"/>
    <property type="match status" value="1"/>
</dbReference>
<dbReference type="Proteomes" id="UP000593562">
    <property type="component" value="Unassembled WGS sequence"/>
</dbReference>
<dbReference type="Pfam" id="PF00067">
    <property type="entry name" value="p450"/>
    <property type="match status" value="1"/>
</dbReference>
<dbReference type="GO" id="GO:0020037">
    <property type="term" value="F:heme binding"/>
    <property type="evidence" value="ECO:0007669"/>
    <property type="project" value="InterPro"/>
</dbReference>
<keyword evidence="13" id="KW-1185">Reference proteome</keyword>
<evidence type="ECO:0000256" key="7">
    <source>
        <dbReference type="ARBA" id="ARBA00023002"/>
    </source>
</evidence>
<evidence type="ECO:0000313" key="12">
    <source>
        <dbReference type="EMBL" id="KAF5737827.1"/>
    </source>
</evidence>
<evidence type="ECO:0000256" key="2">
    <source>
        <dbReference type="ARBA" id="ARBA00010617"/>
    </source>
</evidence>
<dbReference type="GO" id="GO:0016705">
    <property type="term" value="F:oxidoreductase activity, acting on paired donors, with incorporation or reduction of molecular oxygen"/>
    <property type="evidence" value="ECO:0007669"/>
    <property type="project" value="InterPro"/>
</dbReference>
<comment type="subcellular location">
    <subcellularLocation>
        <location evidence="1">Membrane</location>
        <topology evidence="1">Single-pass membrane protein</topology>
    </subcellularLocation>
</comment>
<dbReference type="InterPro" id="IPR002401">
    <property type="entry name" value="Cyt_P450_E_grp-I"/>
</dbReference>
<comment type="caution">
    <text evidence="12">The sequence shown here is derived from an EMBL/GenBank/DDBJ whole genome shotgun (WGS) entry which is preliminary data.</text>
</comment>
<comment type="similarity">
    <text evidence="2">Belongs to the cytochrome P450 family.</text>
</comment>
<feature type="binding site" description="axial binding residue" evidence="11">
    <location>
        <position position="406"/>
    </location>
    <ligand>
        <name>heme</name>
        <dbReference type="ChEBI" id="CHEBI:30413"/>
    </ligand>
    <ligandPart>
        <name>Fe</name>
        <dbReference type="ChEBI" id="CHEBI:18248"/>
    </ligandPart>
</feature>
<proteinExistence type="inferred from homology"/>
<evidence type="ECO:0000256" key="9">
    <source>
        <dbReference type="ARBA" id="ARBA00023033"/>
    </source>
</evidence>
<keyword evidence="5 11" id="KW-0479">Metal-binding</keyword>
<evidence type="ECO:0000256" key="5">
    <source>
        <dbReference type="ARBA" id="ARBA00022723"/>
    </source>
</evidence>
<keyword evidence="6" id="KW-1133">Transmembrane helix</keyword>
<sequence>MFGNTAEINRMYAKSQPISTCFTHDVVLQRVLPYYYEWSRVYGKTFLYWFGSKPRLAVSDPQIIKEALMKTDECSFGKVGFTPLTKQLFGQGLTGLKGAKWALHRRITKQAFYMNQIKDSVPEIVASTTKMLENWEEIRGEREEFEVEVNKEIHDLSADTTTKIIFGGSYEERKRISELQDQQLHLFTRAVRSVYIQGFRFLPTRDNMQRWRLEKETRESIRKLIDANSKVKENSKSLLSLLLSSYKNQDGEDERLSVDEVIDECKTFFFAGKETNANLITWALLLLALHQEWQIKAREEVVHVCGANGVPVAENVQDFKILSMILNETFRLYSPIVMLVRETLEKVKIGSIDIPPKTQLFLALTATNHDTDIWGEDANEFNPLRFKESRSRVASLFPFGLGPIGCLSQNQAIYEAKIVLAMIVRQYSFVVSQTYVHSPTLQITLRPQYGAQILFTKIQK</sequence>
<dbReference type="Gene3D" id="1.10.630.10">
    <property type="entry name" value="Cytochrome P450"/>
    <property type="match status" value="1"/>
</dbReference>
<protein>
    <submittedName>
        <fullName evidence="12">Cytochrome P450 734A1-like protein</fullName>
    </submittedName>
</protein>
<organism evidence="12 13">
    <name type="scientific">Tripterygium wilfordii</name>
    <name type="common">Thunder God vine</name>
    <dbReference type="NCBI Taxonomy" id="458696"/>
    <lineage>
        <taxon>Eukaryota</taxon>
        <taxon>Viridiplantae</taxon>
        <taxon>Streptophyta</taxon>
        <taxon>Embryophyta</taxon>
        <taxon>Tracheophyta</taxon>
        <taxon>Spermatophyta</taxon>
        <taxon>Magnoliopsida</taxon>
        <taxon>eudicotyledons</taxon>
        <taxon>Gunneridae</taxon>
        <taxon>Pentapetalae</taxon>
        <taxon>rosids</taxon>
        <taxon>fabids</taxon>
        <taxon>Celastrales</taxon>
        <taxon>Celastraceae</taxon>
        <taxon>Tripterygium</taxon>
    </lineage>
</organism>
<dbReference type="PRINTS" id="PR00463">
    <property type="entry name" value="EP450I"/>
</dbReference>
<dbReference type="AlphaFoldDB" id="A0A7J7CUQ1"/>
<name>A0A7J7CUQ1_TRIWF</name>
<accession>A0A7J7CUQ1</accession>
<evidence type="ECO:0000256" key="6">
    <source>
        <dbReference type="ARBA" id="ARBA00022989"/>
    </source>
</evidence>
<dbReference type="InParanoid" id="A0A7J7CUQ1"/>
<gene>
    <name evidence="12" type="ORF">HS088_TW13G00718</name>
</gene>
<reference evidence="12 13" key="1">
    <citation type="journal article" date="2020" name="Nat. Commun.">
        <title>Genome of Tripterygium wilfordii and identification of cytochrome P450 involved in triptolide biosynthesis.</title>
        <authorList>
            <person name="Tu L."/>
            <person name="Su P."/>
            <person name="Zhang Z."/>
            <person name="Gao L."/>
            <person name="Wang J."/>
            <person name="Hu T."/>
            <person name="Zhou J."/>
            <person name="Zhang Y."/>
            <person name="Zhao Y."/>
            <person name="Liu Y."/>
            <person name="Song Y."/>
            <person name="Tong Y."/>
            <person name="Lu Y."/>
            <person name="Yang J."/>
            <person name="Xu C."/>
            <person name="Jia M."/>
            <person name="Peters R.J."/>
            <person name="Huang L."/>
            <person name="Gao W."/>
        </authorList>
    </citation>
    <scope>NUCLEOTIDE SEQUENCE [LARGE SCALE GENOMIC DNA]</scope>
    <source>
        <strain evidence="13">cv. XIE 37</strain>
        <tissue evidence="12">Leaf</tissue>
    </source>
</reference>
<keyword evidence="10" id="KW-0472">Membrane</keyword>
<dbReference type="PRINTS" id="PR00385">
    <property type="entry name" value="P450"/>
</dbReference>
<keyword evidence="7" id="KW-0560">Oxidoreductase</keyword>
<evidence type="ECO:0000256" key="4">
    <source>
        <dbReference type="ARBA" id="ARBA00022692"/>
    </source>
</evidence>
<keyword evidence="9" id="KW-0503">Monooxygenase</keyword>
<evidence type="ECO:0000256" key="11">
    <source>
        <dbReference type="PIRSR" id="PIRSR602401-1"/>
    </source>
</evidence>
<keyword evidence="4" id="KW-0812">Transmembrane</keyword>
<evidence type="ECO:0000256" key="10">
    <source>
        <dbReference type="ARBA" id="ARBA00023136"/>
    </source>
</evidence>
<evidence type="ECO:0000313" key="13">
    <source>
        <dbReference type="Proteomes" id="UP000593562"/>
    </source>
</evidence>
<dbReference type="InterPro" id="IPR050665">
    <property type="entry name" value="Cytochrome_P450_Monooxygen"/>
</dbReference>
<keyword evidence="3 11" id="KW-0349">Heme</keyword>
<dbReference type="EMBL" id="JAAARO010000013">
    <property type="protein sequence ID" value="KAF5737827.1"/>
    <property type="molecule type" value="Genomic_DNA"/>
</dbReference>